<evidence type="ECO:0000313" key="3">
    <source>
        <dbReference type="EMBL" id="MDC3986222.1"/>
    </source>
</evidence>
<evidence type="ECO:0000313" key="4">
    <source>
        <dbReference type="Proteomes" id="UP001151081"/>
    </source>
</evidence>
<feature type="signal peptide" evidence="2">
    <location>
        <begin position="1"/>
        <end position="16"/>
    </location>
</feature>
<name>A0A9X3X9J1_9BACT</name>
<feature type="chain" id="PRO_5040900774" description="Outer membrane protein beta-barrel domain-containing protein" evidence="2">
    <location>
        <begin position="17"/>
        <end position="225"/>
    </location>
</feature>
<sequence>MGWGLAILLLSAPAEAQTEPNEAQAEPDEAQTEPGGAQTKLGFRYWHGDIAFGVRGGGGTRTVDAQLYAGAFLARAVKVPGWAPFLGAGMHLSGGEVTVDDPRGIDGEVDVARFAVGPELRLGVARGKKVELFSRAWPHVQFYVSSALTMVFASALTDRLPEAGHGWDYKFGVGASFPAFWSVINEDKGASWLVFLCPNTYAFDMEVPLDEPSRRRYGIRIGYGF</sequence>
<feature type="region of interest" description="Disordered" evidence="1">
    <location>
        <begin position="16"/>
        <end position="36"/>
    </location>
</feature>
<proteinExistence type="predicted"/>
<protein>
    <recommendedName>
        <fullName evidence="5">Outer membrane protein beta-barrel domain-containing protein</fullName>
    </recommendedName>
</protein>
<dbReference type="Proteomes" id="UP001151081">
    <property type="component" value="Unassembled WGS sequence"/>
</dbReference>
<gene>
    <name evidence="3" type="ORF">KEG57_37435</name>
</gene>
<accession>A0A9X3X9J1</accession>
<organism evidence="3 4">
    <name type="scientific">Polyangium jinanense</name>
    <dbReference type="NCBI Taxonomy" id="2829994"/>
    <lineage>
        <taxon>Bacteria</taxon>
        <taxon>Pseudomonadati</taxon>
        <taxon>Myxococcota</taxon>
        <taxon>Polyangia</taxon>
        <taxon>Polyangiales</taxon>
        <taxon>Polyangiaceae</taxon>
        <taxon>Polyangium</taxon>
    </lineage>
</organism>
<comment type="caution">
    <text evidence="3">The sequence shown here is derived from an EMBL/GenBank/DDBJ whole genome shotgun (WGS) entry which is preliminary data.</text>
</comment>
<dbReference type="AlphaFoldDB" id="A0A9X3X9J1"/>
<evidence type="ECO:0000256" key="1">
    <source>
        <dbReference type="SAM" id="MobiDB-lite"/>
    </source>
</evidence>
<keyword evidence="2" id="KW-0732">Signal</keyword>
<evidence type="ECO:0008006" key="5">
    <source>
        <dbReference type="Google" id="ProtNLM"/>
    </source>
</evidence>
<evidence type="ECO:0000256" key="2">
    <source>
        <dbReference type="SAM" id="SignalP"/>
    </source>
</evidence>
<keyword evidence="4" id="KW-1185">Reference proteome</keyword>
<dbReference type="RefSeq" id="WP_272459393.1">
    <property type="nucleotide sequence ID" value="NZ_JAGTJJ010000036.1"/>
</dbReference>
<dbReference type="EMBL" id="JAGTJJ010000036">
    <property type="protein sequence ID" value="MDC3986222.1"/>
    <property type="molecule type" value="Genomic_DNA"/>
</dbReference>
<reference evidence="3 4" key="1">
    <citation type="submission" date="2021-04" db="EMBL/GenBank/DDBJ databases">
        <title>Genome analysis of Polyangium sp.</title>
        <authorList>
            <person name="Li Y."/>
            <person name="Wang J."/>
        </authorList>
    </citation>
    <scope>NUCLEOTIDE SEQUENCE [LARGE SCALE GENOMIC DNA]</scope>
    <source>
        <strain evidence="3 4">SDU14</strain>
    </source>
</reference>